<dbReference type="VEuPathDB" id="VectorBase:BGLAX_030856"/>
<dbReference type="STRING" id="6526.A0A2C9K5H8"/>
<accession>A0A2C9K5H8</accession>
<feature type="transmembrane region" description="Helical" evidence="8">
    <location>
        <begin position="53"/>
        <end position="74"/>
    </location>
</feature>
<evidence type="ECO:0000256" key="2">
    <source>
        <dbReference type="ARBA" id="ARBA00008744"/>
    </source>
</evidence>
<evidence type="ECO:0000256" key="4">
    <source>
        <dbReference type="ARBA" id="ARBA00022679"/>
    </source>
</evidence>
<dbReference type="EnsemblMetazoa" id="BGLB013540-RC">
    <property type="protein sequence ID" value="BGLB013540-PC"/>
    <property type="gene ID" value="BGLB013540"/>
</dbReference>
<feature type="transmembrane region" description="Helical" evidence="8">
    <location>
        <begin position="174"/>
        <end position="207"/>
    </location>
</feature>
<comment type="subcellular location">
    <subcellularLocation>
        <location evidence="1">Membrane</location>
        <topology evidence="1">Multi-pass membrane protein</topology>
    </subcellularLocation>
</comment>
<dbReference type="EnsemblMetazoa" id="BGLB013540-RD">
    <property type="protein sequence ID" value="BGLB013540-PD"/>
    <property type="gene ID" value="BGLB013540"/>
</dbReference>
<protein>
    <recommendedName>
        <fullName evidence="11">C-mannosyltransferase DPY19L3</fullName>
    </recommendedName>
</protein>
<feature type="transmembrane region" description="Helical" evidence="8">
    <location>
        <begin position="427"/>
        <end position="448"/>
    </location>
</feature>
<evidence type="ECO:0000256" key="5">
    <source>
        <dbReference type="ARBA" id="ARBA00022692"/>
    </source>
</evidence>
<keyword evidence="5 8" id="KW-0812">Transmembrane</keyword>
<dbReference type="Proteomes" id="UP000076420">
    <property type="component" value="Unassembled WGS sequence"/>
</dbReference>
<keyword evidence="4" id="KW-0808">Transferase</keyword>
<dbReference type="CDD" id="cd20177">
    <property type="entry name" value="Dpy19"/>
    <property type="match status" value="1"/>
</dbReference>
<dbReference type="InterPro" id="IPR047462">
    <property type="entry name" value="Dpy19"/>
</dbReference>
<dbReference type="PANTHER" id="PTHR31488">
    <property type="entry name" value="DPY-19-LIKE 1, LIKE (H. SAPIENS)"/>
    <property type="match status" value="1"/>
</dbReference>
<dbReference type="RefSeq" id="XP_013062889.2">
    <property type="nucleotide sequence ID" value="XM_013207435.2"/>
</dbReference>
<proteinExistence type="inferred from homology"/>
<dbReference type="OrthoDB" id="6019623at2759"/>
<evidence type="ECO:0000313" key="9">
    <source>
        <dbReference type="EnsemblMetazoa" id="BGLB013540-PD"/>
    </source>
</evidence>
<feature type="transmembrane region" description="Helical" evidence="8">
    <location>
        <begin position="321"/>
        <end position="339"/>
    </location>
</feature>
<feature type="transmembrane region" description="Helical" evidence="8">
    <location>
        <begin position="351"/>
        <end position="373"/>
    </location>
</feature>
<name>A0A2C9K5H8_BIOGL</name>
<comment type="similarity">
    <text evidence="2">Belongs to the dpy-19 family.</text>
</comment>
<organism evidence="9 10">
    <name type="scientific">Biomphalaria glabrata</name>
    <name type="common">Bloodfluke planorb</name>
    <name type="synonym">Freshwater snail</name>
    <dbReference type="NCBI Taxonomy" id="6526"/>
    <lineage>
        <taxon>Eukaryota</taxon>
        <taxon>Metazoa</taxon>
        <taxon>Spiralia</taxon>
        <taxon>Lophotrochozoa</taxon>
        <taxon>Mollusca</taxon>
        <taxon>Gastropoda</taxon>
        <taxon>Heterobranchia</taxon>
        <taxon>Euthyneura</taxon>
        <taxon>Panpulmonata</taxon>
        <taxon>Hygrophila</taxon>
        <taxon>Lymnaeoidea</taxon>
        <taxon>Planorbidae</taxon>
        <taxon>Biomphalaria</taxon>
    </lineage>
</organism>
<feature type="transmembrane region" description="Helical" evidence="8">
    <location>
        <begin position="535"/>
        <end position="559"/>
    </location>
</feature>
<feature type="transmembrane region" description="Helical" evidence="8">
    <location>
        <begin position="252"/>
        <end position="270"/>
    </location>
</feature>
<dbReference type="RefSeq" id="XP_013062888.2">
    <property type="nucleotide sequence ID" value="XM_013207434.2"/>
</dbReference>
<feature type="transmembrane region" description="Helical" evidence="8">
    <location>
        <begin position="478"/>
        <end position="496"/>
    </location>
</feature>
<evidence type="ECO:0000256" key="6">
    <source>
        <dbReference type="ARBA" id="ARBA00022989"/>
    </source>
</evidence>
<evidence type="ECO:0008006" key="11">
    <source>
        <dbReference type="Google" id="ProtNLM"/>
    </source>
</evidence>
<keyword evidence="3" id="KW-0328">Glycosyltransferase</keyword>
<evidence type="ECO:0000256" key="1">
    <source>
        <dbReference type="ARBA" id="ARBA00004141"/>
    </source>
</evidence>
<dbReference type="Pfam" id="PF10034">
    <property type="entry name" value="Dpy19"/>
    <property type="match status" value="1"/>
</dbReference>
<dbReference type="PANTHER" id="PTHR31488:SF3">
    <property type="entry name" value="C-MANNOSYLTRANSFERASE DPY19L3"/>
    <property type="match status" value="1"/>
</dbReference>
<keyword evidence="7 8" id="KW-0472">Membrane</keyword>
<evidence type="ECO:0000256" key="3">
    <source>
        <dbReference type="ARBA" id="ARBA00022676"/>
    </source>
</evidence>
<sequence length="730" mass="84255">MSANHKKRLNAVTSARVSLLDKSSTISEGKISKMKSLQPTATTNNPEMNNGSFFSILNVVLGLAAMVSISYVNVTYTYQIHENTLWFTNIKEVEREISFRTESGLYYSYYKQLVDSPSLWQGIRDLTEDKLTEHPDTVNILARMNIYQEVILAFIYRNINFQVEPIMFYINFVFYLQGLLIVGIYLLTWFLSNSWLAGLLASIFYIFNKNDTNRVSSAIPLRECFSLPFLWVQAAALTIYFKPAVSRWLERLSLTAVAFSTFFFCLFWQFNQFIMMLQAFALFGVWVLGLIPASKIKKVMLCQLCSLLLVCLLQFGNKMILGSLAVSFILVSLTLLTVFKSPSESGSVFFNLLRVVGLSFISLSLMFLLSSVLKVLFQIDADEHIFTFLSDKFTQRDTKNFDSRIYLCLQIFGFITYDVFERLTENFVLPLYVSTHLILLLILVYTVLHRWRSQVKDNKQTDNKENVSEYYFEKHPDIAFHIVLAVFFGALAIITLRMKYFWTPYVCVFAALGVGNEDLWSFVLRLTKASNKHMGVSQVTLVRSALLVLTIAVVTGKLLPGVMKELEGKYEFWDPDTVELMEWIVKNTKPTDSFTGSMQLLAGVKLCTLRPITNHPHYEDKYLRQKTKQLYQIYGKQPPEHVHNILKKYNSNYIILEDSICRAPSREGCRTPDIVDIDNGVMPDDYFKIPDLIVSKTPRFCEMVRHQTQEYAKFFKAVFQNKTFRIYKVL</sequence>
<dbReference type="GO" id="GO:0000030">
    <property type="term" value="F:mannosyltransferase activity"/>
    <property type="evidence" value="ECO:0007669"/>
    <property type="project" value="InterPro"/>
</dbReference>
<keyword evidence="6 8" id="KW-1133">Transmembrane helix</keyword>
<dbReference type="VEuPathDB" id="VectorBase:BGLB013540"/>
<dbReference type="AlphaFoldDB" id="A0A2C9K5H8"/>
<feature type="transmembrane region" description="Helical" evidence="8">
    <location>
        <begin position="276"/>
        <end position="292"/>
    </location>
</feature>
<evidence type="ECO:0000256" key="7">
    <source>
        <dbReference type="ARBA" id="ARBA00023136"/>
    </source>
</evidence>
<feature type="transmembrane region" description="Helical" evidence="8">
    <location>
        <begin position="503"/>
        <end position="523"/>
    </location>
</feature>
<dbReference type="GO" id="GO:0005637">
    <property type="term" value="C:nuclear inner membrane"/>
    <property type="evidence" value="ECO:0007669"/>
    <property type="project" value="TreeGrafter"/>
</dbReference>
<dbReference type="InterPro" id="IPR018732">
    <property type="entry name" value="Dpy-19/Dpy-19-like"/>
</dbReference>
<evidence type="ECO:0000256" key="8">
    <source>
        <dbReference type="SAM" id="Phobius"/>
    </source>
</evidence>
<reference evidence="9" key="1">
    <citation type="submission" date="2020-05" db="UniProtKB">
        <authorList>
            <consortium name="EnsemblMetazoa"/>
        </authorList>
    </citation>
    <scope>IDENTIFICATION</scope>
    <source>
        <strain evidence="9">BB02</strain>
    </source>
</reference>
<feature type="transmembrane region" description="Helical" evidence="8">
    <location>
        <begin position="219"/>
        <end position="240"/>
    </location>
</feature>
<evidence type="ECO:0000313" key="10">
    <source>
        <dbReference type="Proteomes" id="UP000076420"/>
    </source>
</evidence>
<gene>
    <name evidence="9" type="primary">106052143</name>
</gene>
<dbReference type="KEGG" id="bgt:106052143"/>